<feature type="region of interest" description="Disordered" evidence="1">
    <location>
        <begin position="499"/>
        <end position="533"/>
    </location>
</feature>
<sequence>MTVMSLPPMVPDFEGEISHVVVAGNETLIFIKPSNWQGEWDKIDAKLQDLKSSLQKIISFSEVKSGEINIVKVKGSFERAYIIRRPAPETYSVIYIYLIDKGMQCEIEFGEIYKFPPELLQFGLFSCVCPVLVPSAEQLNIYKNFVGHKCKCIVESVSKSVVVMGFVRGRLLIENEGYYKDLQDLIFGKIANNPDNSAVRTNTEFLAKHNNTKYGTLFNQTAFEQYRPEMIPIKIAVRFDKRDRTLDTFWVVNKKVFTAAERALKEVENMLMHFPPLFRKGEDIQIQQIPCIVRARADTAHKSLYRAVPAQYDLRTKRVSVFLVDFGWFKWYNPVRYLPVAMIHCREDASSTLHAENLNKGDDCEVIIKEHALQDVFMVDLVESSFTSNQIDTVNGREAEMISSCKKLITETCQRQLMTSMMMEKLNIANRELAQHPQTFWPTFYPPAFPMPIPMMMPVAVPVVFPVPVPNTNLQGAGDSTAARSGNTMTNNFEGVNFLNNNSRTRPSPHVTNNNRSSRSDFFQKIGDRNSQSTKEWLRNDVNNKEMVTQPAKEWSRNDFKNEFGAALSDKNKQVPQNSSEDGLSWDLPQKYTKERHKFQKSWDNNTQKDRFTEWEMAVTTDRTVRTHQDHTSSGGV</sequence>
<evidence type="ECO:0000313" key="2">
    <source>
        <dbReference type="EnsemblMetazoa" id="OVOC5320.1"/>
    </source>
</evidence>
<name>A0A8R1Y2N2_ONCVO</name>
<accession>A0A8R1Y2N2</accession>
<organism evidence="2 3">
    <name type="scientific">Onchocerca volvulus</name>
    <dbReference type="NCBI Taxonomy" id="6282"/>
    <lineage>
        <taxon>Eukaryota</taxon>
        <taxon>Metazoa</taxon>
        <taxon>Ecdysozoa</taxon>
        <taxon>Nematoda</taxon>
        <taxon>Chromadorea</taxon>
        <taxon>Rhabditida</taxon>
        <taxon>Spirurina</taxon>
        <taxon>Spiruromorpha</taxon>
        <taxon>Filarioidea</taxon>
        <taxon>Onchocercidae</taxon>
        <taxon>Onchocerca</taxon>
    </lineage>
</organism>
<dbReference type="SUPFAM" id="SSF63748">
    <property type="entry name" value="Tudor/PWWP/MBT"/>
    <property type="match status" value="1"/>
</dbReference>
<evidence type="ECO:0008006" key="4">
    <source>
        <dbReference type="Google" id="ProtNLM"/>
    </source>
</evidence>
<reference evidence="2" key="2">
    <citation type="submission" date="2022-06" db="UniProtKB">
        <authorList>
            <consortium name="EnsemblMetazoa"/>
        </authorList>
    </citation>
    <scope>IDENTIFICATION</scope>
</reference>
<evidence type="ECO:0000256" key="1">
    <source>
        <dbReference type="SAM" id="MobiDB-lite"/>
    </source>
</evidence>
<keyword evidence="3" id="KW-1185">Reference proteome</keyword>
<protein>
    <recommendedName>
        <fullName evidence="4">Tudor domain-containing protein</fullName>
    </recommendedName>
</protein>
<dbReference type="OMA" id="AMIHCRE"/>
<evidence type="ECO:0000313" key="3">
    <source>
        <dbReference type="Proteomes" id="UP000024404"/>
    </source>
</evidence>
<dbReference type="EnsemblMetazoa" id="OVOC5320.1">
    <property type="protein sequence ID" value="OVOC5320.1"/>
    <property type="gene ID" value="WBGene00242129"/>
</dbReference>
<feature type="compositionally biased region" description="Polar residues" evidence="1">
    <location>
        <begin position="503"/>
        <end position="521"/>
    </location>
</feature>
<reference evidence="3" key="1">
    <citation type="submission" date="2013-10" db="EMBL/GenBank/DDBJ databases">
        <title>Genome sequencing of Onchocerca volvulus.</title>
        <authorList>
            <person name="Cotton J."/>
            <person name="Tsai J."/>
            <person name="Stanley E."/>
            <person name="Tracey A."/>
            <person name="Holroyd N."/>
            <person name="Lustigman S."/>
            <person name="Berriman M."/>
        </authorList>
    </citation>
    <scope>NUCLEOTIDE SEQUENCE</scope>
</reference>
<dbReference type="EMBL" id="CMVM020000154">
    <property type="status" value="NOT_ANNOTATED_CDS"/>
    <property type="molecule type" value="Genomic_DNA"/>
</dbReference>
<dbReference type="Proteomes" id="UP000024404">
    <property type="component" value="Unassembled WGS sequence"/>
</dbReference>
<proteinExistence type="predicted"/>
<dbReference type="AlphaFoldDB" id="A0A8R1Y2N2"/>